<evidence type="ECO:0000313" key="2">
    <source>
        <dbReference type="EMBL" id="KAF7826202.1"/>
    </source>
</evidence>
<name>A0A834TQN2_9FABA</name>
<accession>A0A834TQN2</accession>
<gene>
    <name evidence="2" type="ORF">G2W53_017366</name>
</gene>
<proteinExistence type="predicted"/>
<dbReference type="EMBL" id="JAAIUW010000006">
    <property type="protein sequence ID" value="KAF7826202.1"/>
    <property type="molecule type" value="Genomic_DNA"/>
</dbReference>
<evidence type="ECO:0000256" key="1">
    <source>
        <dbReference type="SAM" id="MobiDB-lite"/>
    </source>
</evidence>
<organism evidence="2 3">
    <name type="scientific">Senna tora</name>
    <dbReference type="NCBI Taxonomy" id="362788"/>
    <lineage>
        <taxon>Eukaryota</taxon>
        <taxon>Viridiplantae</taxon>
        <taxon>Streptophyta</taxon>
        <taxon>Embryophyta</taxon>
        <taxon>Tracheophyta</taxon>
        <taxon>Spermatophyta</taxon>
        <taxon>Magnoliopsida</taxon>
        <taxon>eudicotyledons</taxon>
        <taxon>Gunneridae</taxon>
        <taxon>Pentapetalae</taxon>
        <taxon>rosids</taxon>
        <taxon>fabids</taxon>
        <taxon>Fabales</taxon>
        <taxon>Fabaceae</taxon>
        <taxon>Caesalpinioideae</taxon>
        <taxon>Cassia clade</taxon>
        <taxon>Senna</taxon>
    </lineage>
</organism>
<protein>
    <submittedName>
        <fullName evidence="2">Uncharacterized protein</fullName>
    </submittedName>
</protein>
<reference evidence="2" key="1">
    <citation type="submission" date="2020-09" db="EMBL/GenBank/DDBJ databases">
        <title>Genome-Enabled Discovery of Anthraquinone Biosynthesis in Senna tora.</title>
        <authorList>
            <person name="Kang S.-H."/>
            <person name="Pandey R.P."/>
            <person name="Lee C.-M."/>
            <person name="Sim J.-S."/>
            <person name="Jeong J.-T."/>
            <person name="Choi B.-S."/>
            <person name="Jung M."/>
            <person name="Ginzburg D."/>
            <person name="Zhao K."/>
            <person name="Won S.Y."/>
            <person name="Oh T.-J."/>
            <person name="Yu Y."/>
            <person name="Kim N.-H."/>
            <person name="Lee O.R."/>
            <person name="Lee T.-H."/>
            <person name="Bashyal P."/>
            <person name="Kim T.-S."/>
            <person name="Lee W.-H."/>
            <person name="Kawkins C."/>
            <person name="Kim C.-K."/>
            <person name="Kim J.S."/>
            <person name="Ahn B.O."/>
            <person name="Rhee S.Y."/>
            <person name="Sohng J.K."/>
        </authorList>
    </citation>
    <scope>NUCLEOTIDE SEQUENCE</scope>
    <source>
        <tissue evidence="2">Leaf</tissue>
    </source>
</reference>
<keyword evidence="3" id="KW-1185">Reference proteome</keyword>
<feature type="compositionally biased region" description="Basic and acidic residues" evidence="1">
    <location>
        <begin position="57"/>
        <end position="70"/>
    </location>
</feature>
<comment type="caution">
    <text evidence="2">The sequence shown here is derived from an EMBL/GenBank/DDBJ whole genome shotgun (WGS) entry which is preliminary data.</text>
</comment>
<feature type="region of interest" description="Disordered" evidence="1">
    <location>
        <begin position="1"/>
        <end position="89"/>
    </location>
</feature>
<sequence>MFRTRAPRLPLSSPPPPLILKDGGERKLSLQAQGPSKTEVGESNLVRLASKSNLGGKSKDFGGKTEEAKGTRSVQGLGFPGSSSQRNGTEAMVWRGGVTLPERSGDGIGGTEKDKGSFGIKLVCSVSEAMHKLEKLQKKHSSLLALW</sequence>
<evidence type="ECO:0000313" key="3">
    <source>
        <dbReference type="Proteomes" id="UP000634136"/>
    </source>
</evidence>
<dbReference type="AlphaFoldDB" id="A0A834TQN2"/>
<dbReference type="Proteomes" id="UP000634136">
    <property type="component" value="Unassembled WGS sequence"/>
</dbReference>